<reference evidence="2 3" key="1">
    <citation type="submission" date="2024-04" db="EMBL/GenBank/DDBJ databases">
        <title>Tritrichomonas musculus Genome.</title>
        <authorList>
            <person name="Alves-Ferreira E."/>
            <person name="Grigg M."/>
            <person name="Lorenzi H."/>
            <person name="Galac M."/>
        </authorList>
    </citation>
    <scope>NUCLEOTIDE SEQUENCE [LARGE SCALE GENOMIC DNA]</scope>
    <source>
        <strain evidence="2 3">EAF2021</strain>
    </source>
</reference>
<accession>A0ABR2K227</accession>
<dbReference type="Proteomes" id="UP001470230">
    <property type="component" value="Unassembled WGS sequence"/>
</dbReference>
<dbReference type="EMBL" id="JAPFFF010000008">
    <property type="protein sequence ID" value="KAK8884982.1"/>
    <property type="molecule type" value="Genomic_DNA"/>
</dbReference>
<keyword evidence="3" id="KW-1185">Reference proteome</keyword>
<keyword evidence="1" id="KW-0175">Coiled coil</keyword>
<evidence type="ECO:0000256" key="1">
    <source>
        <dbReference type="SAM" id="Coils"/>
    </source>
</evidence>
<evidence type="ECO:0000313" key="2">
    <source>
        <dbReference type="EMBL" id="KAK8884982.1"/>
    </source>
</evidence>
<organism evidence="2 3">
    <name type="scientific">Tritrichomonas musculus</name>
    <dbReference type="NCBI Taxonomy" id="1915356"/>
    <lineage>
        <taxon>Eukaryota</taxon>
        <taxon>Metamonada</taxon>
        <taxon>Parabasalia</taxon>
        <taxon>Tritrichomonadida</taxon>
        <taxon>Tritrichomonadidae</taxon>
        <taxon>Tritrichomonas</taxon>
    </lineage>
</organism>
<comment type="caution">
    <text evidence="2">The sequence shown here is derived from an EMBL/GenBank/DDBJ whole genome shotgun (WGS) entry which is preliminary data.</text>
</comment>
<name>A0ABR2K227_9EUKA</name>
<feature type="coiled-coil region" evidence="1">
    <location>
        <begin position="181"/>
        <end position="208"/>
    </location>
</feature>
<proteinExistence type="predicted"/>
<gene>
    <name evidence="2" type="ORF">M9Y10_044110</name>
</gene>
<protein>
    <submittedName>
        <fullName evidence="2">Uncharacterized protein</fullName>
    </submittedName>
</protein>
<evidence type="ECO:0000313" key="3">
    <source>
        <dbReference type="Proteomes" id="UP001470230"/>
    </source>
</evidence>
<sequence>MNQENDTKNELDLVKLLNENNSLEGSYLKQLYQHIRKDRPIQIWNIFAEVEQETFNTDNLMNIDFLNDKIRQYYDDFTSTQDEINQLSFKVENLRQNLRKIICNIDSYRIHDENPLFIGNPDENCSKDVERLAREVAKSIVGVDENQLIQYLARGPAKKSEEYILEKTKALCEKRYQLKQLKVTKKILKRLNDRIVTLQESENKWEQEINPNNSNNFELLSNAFDDAASNISQISSGDPINDDSDLDQKWRELQKMSEEIKGVRDQLFNTVKSETEIPLPKEFTLPDKEKEALIQTRDSLIESNKLLTEYLQKIREHGIVDSTIFSPEEVRNILNVYNELKQRNNI</sequence>
<feature type="coiled-coil region" evidence="1">
    <location>
        <begin position="77"/>
        <end position="104"/>
    </location>
</feature>